<evidence type="ECO:0000313" key="3">
    <source>
        <dbReference type="Proteomes" id="UP000266313"/>
    </source>
</evidence>
<sequence>MGLISDTLKSKPVEKPAQHRGGKETDYFLVQITIEDAEKIVEALGTLEAQSVSPEGHTTREASHYASLLDRWLNYVKSL</sequence>
<evidence type="ECO:0000313" key="2">
    <source>
        <dbReference type="EMBL" id="BBA31975.1"/>
    </source>
</evidence>
<name>A0A286T7G6_9GAMM</name>
<dbReference type="AlphaFoldDB" id="A0A286T7G6"/>
<feature type="region of interest" description="Disordered" evidence="1">
    <location>
        <begin position="1"/>
        <end position="21"/>
    </location>
</feature>
<proteinExistence type="predicted"/>
<dbReference type="EMBL" id="AP017928">
    <property type="protein sequence ID" value="BBA31975.1"/>
    <property type="molecule type" value="Genomic_DNA"/>
</dbReference>
<feature type="compositionally biased region" description="Basic and acidic residues" evidence="1">
    <location>
        <begin position="8"/>
        <end position="21"/>
    </location>
</feature>
<organism evidence="2 3">
    <name type="scientific">Methylocaldum marinum</name>
    <dbReference type="NCBI Taxonomy" id="1432792"/>
    <lineage>
        <taxon>Bacteria</taxon>
        <taxon>Pseudomonadati</taxon>
        <taxon>Pseudomonadota</taxon>
        <taxon>Gammaproteobacteria</taxon>
        <taxon>Methylococcales</taxon>
        <taxon>Methylococcaceae</taxon>
        <taxon>Methylocaldum</taxon>
    </lineage>
</organism>
<accession>A0A286T7G6</accession>
<keyword evidence="3" id="KW-1185">Reference proteome</keyword>
<dbReference type="Proteomes" id="UP000266313">
    <property type="component" value="Chromosome"/>
</dbReference>
<protein>
    <submittedName>
        <fullName evidence="2">Phosphatase and actin regulator</fullName>
    </submittedName>
</protein>
<gene>
    <name evidence="2" type="ORF">sS8_0005</name>
</gene>
<dbReference type="KEGG" id="mmai:sS8_0005"/>
<reference evidence="2 3" key="1">
    <citation type="submission" date="2016-12" db="EMBL/GenBank/DDBJ databases">
        <title>Genome sequencing of Methylocaldum marinum.</title>
        <authorList>
            <person name="Takeuchi M."/>
            <person name="Kamagata Y."/>
            <person name="Hiraoka S."/>
            <person name="Oshima K."/>
            <person name="Hattori M."/>
            <person name="Iwasaki W."/>
        </authorList>
    </citation>
    <scope>NUCLEOTIDE SEQUENCE [LARGE SCALE GENOMIC DNA]</scope>
    <source>
        <strain evidence="2 3">S8</strain>
    </source>
</reference>
<evidence type="ECO:0000256" key="1">
    <source>
        <dbReference type="SAM" id="MobiDB-lite"/>
    </source>
</evidence>